<keyword evidence="1" id="KW-0732">Signal</keyword>
<reference evidence="2" key="2">
    <citation type="journal article" date="2023" name="IMA Fungus">
        <title>Comparative genomic study of the Penicillium genus elucidates a diverse pangenome and 15 lateral gene transfer events.</title>
        <authorList>
            <person name="Petersen C."/>
            <person name="Sorensen T."/>
            <person name="Nielsen M.R."/>
            <person name="Sondergaard T.E."/>
            <person name="Sorensen J.L."/>
            <person name="Fitzpatrick D.A."/>
            <person name="Frisvad J.C."/>
            <person name="Nielsen K.L."/>
        </authorList>
    </citation>
    <scope>NUCLEOTIDE SEQUENCE</scope>
    <source>
        <strain evidence="2">IBT 21472</strain>
    </source>
</reference>
<sequence length="133" mass="14907">MKSPLYILAVLLPLANELALASPTAEPVDFDALEERNGGGGGGGHGKGDFNNPCRIRNQYWYWKYPCDSSDRKGQAFPGGQFSASCRYKNWYQTQNGWVRNSDKPQGCSMFFFIRLSKLCLTGIKDGNWEHSC</sequence>
<gene>
    <name evidence="2" type="ORF">N7476_006116</name>
</gene>
<keyword evidence="3" id="KW-1185">Reference proteome</keyword>
<feature type="signal peptide" evidence="1">
    <location>
        <begin position="1"/>
        <end position="21"/>
    </location>
</feature>
<dbReference type="Proteomes" id="UP001147746">
    <property type="component" value="Unassembled WGS sequence"/>
</dbReference>
<feature type="chain" id="PRO_5041194793" evidence="1">
    <location>
        <begin position="22"/>
        <end position="133"/>
    </location>
</feature>
<proteinExistence type="predicted"/>
<dbReference type="OrthoDB" id="4369767at2759"/>
<accession>A0A9W9H7Z1</accession>
<organism evidence="2 3">
    <name type="scientific">Penicillium atrosanguineum</name>
    <dbReference type="NCBI Taxonomy" id="1132637"/>
    <lineage>
        <taxon>Eukaryota</taxon>
        <taxon>Fungi</taxon>
        <taxon>Dikarya</taxon>
        <taxon>Ascomycota</taxon>
        <taxon>Pezizomycotina</taxon>
        <taxon>Eurotiomycetes</taxon>
        <taxon>Eurotiomycetidae</taxon>
        <taxon>Eurotiales</taxon>
        <taxon>Aspergillaceae</taxon>
        <taxon>Penicillium</taxon>
    </lineage>
</organism>
<dbReference type="EMBL" id="JAPZBO010000005">
    <property type="protein sequence ID" value="KAJ5315809.1"/>
    <property type="molecule type" value="Genomic_DNA"/>
</dbReference>
<dbReference type="AlphaFoldDB" id="A0A9W9H7Z1"/>
<reference evidence="2" key="1">
    <citation type="submission" date="2022-12" db="EMBL/GenBank/DDBJ databases">
        <authorList>
            <person name="Petersen C."/>
        </authorList>
    </citation>
    <scope>NUCLEOTIDE SEQUENCE</scope>
    <source>
        <strain evidence="2">IBT 21472</strain>
    </source>
</reference>
<evidence type="ECO:0000313" key="2">
    <source>
        <dbReference type="EMBL" id="KAJ5315809.1"/>
    </source>
</evidence>
<name>A0A9W9H7Z1_9EURO</name>
<protein>
    <submittedName>
        <fullName evidence="2">Uncharacterized protein</fullName>
    </submittedName>
</protein>
<evidence type="ECO:0000256" key="1">
    <source>
        <dbReference type="SAM" id="SignalP"/>
    </source>
</evidence>
<comment type="caution">
    <text evidence="2">The sequence shown here is derived from an EMBL/GenBank/DDBJ whole genome shotgun (WGS) entry which is preliminary data.</text>
</comment>
<evidence type="ECO:0000313" key="3">
    <source>
        <dbReference type="Proteomes" id="UP001147746"/>
    </source>
</evidence>